<dbReference type="RefSeq" id="WP_085365311.1">
    <property type="nucleotide sequence ID" value="NZ_UGQR01000001.1"/>
</dbReference>
<gene>
    <name evidence="2" type="ORF">BWD09_03300</name>
</gene>
<evidence type="ECO:0000256" key="1">
    <source>
        <dbReference type="SAM" id="SignalP"/>
    </source>
</evidence>
<name>A0A1X3DE50_9NEIS</name>
<keyword evidence="3" id="KW-1185">Reference proteome</keyword>
<dbReference type="PROSITE" id="PS51257">
    <property type="entry name" value="PROKAR_LIPOPROTEIN"/>
    <property type="match status" value="1"/>
</dbReference>
<sequence length="225" mass="26147">MKLMLKCGLVLLSGILAACQKTPQELPPMYVDGQTVHTVPFYQPLEINPDKEQTFYFRFKKPQDIGTTVTVFASPIFPSYFDKNGDIPEYLPYKHLDRKLIDEKRLKFKLVLRHYDDNGKETAVGLREGSDISYVYYQLQQQRQDKSKPARFESDEQYFDATSPNTRDTRQVKGETYLVSNIIVASFLIQEQGGYYKLMVTPLQQYPDYPELSMDIRVTWPSKGK</sequence>
<feature type="signal peptide" evidence="1">
    <location>
        <begin position="1"/>
        <end position="18"/>
    </location>
</feature>
<evidence type="ECO:0000313" key="3">
    <source>
        <dbReference type="Proteomes" id="UP000193118"/>
    </source>
</evidence>
<dbReference type="STRING" id="194197.BWD09_03300"/>
<feature type="chain" id="PRO_5012959413" description="Lipoprotein" evidence="1">
    <location>
        <begin position="19"/>
        <end position="225"/>
    </location>
</feature>
<accession>A0A1X3DE50</accession>
<organism evidence="2 3">
    <name type="scientific">Neisseria dentiae</name>
    <dbReference type="NCBI Taxonomy" id="194197"/>
    <lineage>
        <taxon>Bacteria</taxon>
        <taxon>Pseudomonadati</taxon>
        <taxon>Pseudomonadota</taxon>
        <taxon>Betaproteobacteria</taxon>
        <taxon>Neisseriales</taxon>
        <taxon>Neisseriaceae</taxon>
        <taxon>Neisseria</taxon>
    </lineage>
</organism>
<evidence type="ECO:0008006" key="4">
    <source>
        <dbReference type="Google" id="ProtNLM"/>
    </source>
</evidence>
<proteinExistence type="predicted"/>
<reference evidence="3" key="1">
    <citation type="submission" date="2017-01" db="EMBL/GenBank/DDBJ databases">
        <authorList>
            <person name="Wolfgang W.J."/>
            <person name="Cole J."/>
            <person name="Wroblewski D."/>
            <person name="Mcginnis J."/>
            <person name="Musser K.A."/>
        </authorList>
    </citation>
    <scope>NUCLEOTIDE SEQUENCE [LARGE SCALE GENOMIC DNA]</scope>
    <source>
        <strain evidence="3">DSM 19151</strain>
    </source>
</reference>
<protein>
    <recommendedName>
        <fullName evidence="4">Lipoprotein</fullName>
    </recommendedName>
</protein>
<evidence type="ECO:0000313" key="2">
    <source>
        <dbReference type="EMBL" id="OSI18219.1"/>
    </source>
</evidence>
<keyword evidence="1" id="KW-0732">Signal</keyword>
<dbReference type="AlphaFoldDB" id="A0A1X3DE50"/>
<dbReference type="Proteomes" id="UP000193118">
    <property type="component" value="Unassembled WGS sequence"/>
</dbReference>
<dbReference type="EMBL" id="MTBO01000004">
    <property type="protein sequence ID" value="OSI18219.1"/>
    <property type="molecule type" value="Genomic_DNA"/>
</dbReference>
<comment type="caution">
    <text evidence="2">The sequence shown here is derived from an EMBL/GenBank/DDBJ whole genome shotgun (WGS) entry which is preliminary data.</text>
</comment>